<dbReference type="GeneID" id="30957910"/>
<dbReference type="RefSeq" id="WP_076584175.1">
    <property type="nucleotide sequence ID" value="NZ_CP019329.1"/>
</dbReference>
<dbReference type="Proteomes" id="UP000187321">
    <property type="component" value="Plasmid unnamed2"/>
</dbReference>
<proteinExistence type="predicted"/>
<keyword evidence="1" id="KW-0614">Plasmid</keyword>
<accession>A0A1P8RJ72</accession>
<organism evidence="1 2">
    <name type="scientific">Natronorubrum daqingense</name>
    <dbReference type="NCBI Taxonomy" id="588898"/>
    <lineage>
        <taxon>Archaea</taxon>
        <taxon>Methanobacteriati</taxon>
        <taxon>Methanobacteriota</taxon>
        <taxon>Stenosarchaea group</taxon>
        <taxon>Halobacteria</taxon>
        <taxon>Halobacteriales</taxon>
        <taxon>Natrialbaceae</taxon>
        <taxon>Natronorubrum</taxon>
    </lineage>
</organism>
<evidence type="ECO:0000313" key="1">
    <source>
        <dbReference type="EMBL" id="APX98680.1"/>
    </source>
</evidence>
<evidence type="ECO:0000313" key="2">
    <source>
        <dbReference type="Proteomes" id="UP000187321"/>
    </source>
</evidence>
<geneLocation type="plasmid" evidence="1">
    <name>unnamed2</name>
</geneLocation>
<dbReference type="EMBL" id="CP019329">
    <property type="protein sequence ID" value="APX98680.1"/>
    <property type="molecule type" value="Genomic_DNA"/>
</dbReference>
<dbReference type="KEGG" id="hda:BB347_18165"/>
<protein>
    <submittedName>
        <fullName evidence="1">Uncharacterized protein</fullName>
    </submittedName>
</protein>
<sequence>MDETGFHDLDEDDQRTEFRILCDGNVPALEIRFGPGVSDGPATTSPLVFASTGQVQLEFPTFMGRAWDLDGCELAWEDGTIEIDDDSTVTIIAPIDGWESTLDVDMWTLVENQTAKSTIQRSGEDVQNTVAMLPMAAVRKLGIERGDDTRVKPTFDCQSGRIVVVLTPTDTTRSEDSTGRSVLFAGPSNDQPRISAAEIAVSLGVTDILERGESVPMRWVTQDGDLIGFVTSDAHAGV</sequence>
<name>A0A1P8RJ72_9EURY</name>
<reference evidence="1 2" key="1">
    <citation type="submission" date="2017-01" db="EMBL/GenBank/DDBJ databases">
        <title>Complete genome sequence of Haloterrigena daqingensis type strain (JX313T).</title>
        <authorList>
            <person name="Shuang W."/>
        </authorList>
    </citation>
    <scope>NUCLEOTIDE SEQUENCE [LARGE SCALE GENOMIC DNA]</scope>
    <source>
        <strain evidence="2">JX313</strain>
        <plasmid evidence="2">Plasmid unnamed2</plasmid>
    </source>
</reference>
<dbReference type="OrthoDB" id="323254at2157"/>
<gene>
    <name evidence="1" type="ORF">BB347_18165</name>
</gene>
<dbReference type="AlphaFoldDB" id="A0A1P8RJ72"/>